<dbReference type="GO" id="GO:0003723">
    <property type="term" value="F:RNA binding"/>
    <property type="evidence" value="ECO:0007669"/>
    <property type="project" value="UniProtKB-UniRule"/>
</dbReference>
<dbReference type="InterPro" id="IPR036390">
    <property type="entry name" value="WH_DNA-bd_sf"/>
</dbReference>
<dbReference type="GO" id="GO:0006446">
    <property type="term" value="P:regulation of translational initiation"/>
    <property type="evidence" value="ECO:0007669"/>
    <property type="project" value="InterPro"/>
</dbReference>
<dbReference type="Gene3D" id="1.25.40.250">
    <property type="entry name" value="ARM repeat, domain 1"/>
    <property type="match status" value="1"/>
</dbReference>
<dbReference type="GO" id="GO:0016282">
    <property type="term" value="C:eukaryotic 43S preinitiation complex"/>
    <property type="evidence" value="ECO:0007669"/>
    <property type="project" value="UniProtKB-UniRule"/>
</dbReference>
<gene>
    <name evidence="6" type="ORF">EC973_006108</name>
</gene>
<dbReference type="InterPro" id="IPR000717">
    <property type="entry name" value="PCI_dom"/>
</dbReference>
<dbReference type="GO" id="GO:0001732">
    <property type="term" value="P:formation of cytoplasmic translation initiation complex"/>
    <property type="evidence" value="ECO:0007669"/>
    <property type="project" value="UniProtKB-UniRule"/>
</dbReference>
<evidence type="ECO:0000256" key="3">
    <source>
        <dbReference type="ARBA" id="ARBA00022917"/>
    </source>
</evidence>
<dbReference type="GO" id="GO:0043022">
    <property type="term" value="F:ribosome binding"/>
    <property type="evidence" value="ECO:0007669"/>
    <property type="project" value="InterPro"/>
</dbReference>
<dbReference type="SUPFAM" id="SSF46785">
    <property type="entry name" value="Winged helix' DNA-binding domain"/>
    <property type="match status" value="1"/>
</dbReference>
<dbReference type="Gene3D" id="1.10.10.10">
    <property type="entry name" value="Winged helix-like DNA-binding domain superfamily/Winged helix DNA-binding domain"/>
    <property type="match status" value="1"/>
</dbReference>
<organism evidence="6 7">
    <name type="scientific">Apophysomyces ossiformis</name>
    <dbReference type="NCBI Taxonomy" id="679940"/>
    <lineage>
        <taxon>Eukaryota</taxon>
        <taxon>Fungi</taxon>
        <taxon>Fungi incertae sedis</taxon>
        <taxon>Mucoromycota</taxon>
        <taxon>Mucoromycotina</taxon>
        <taxon>Mucoromycetes</taxon>
        <taxon>Mucorales</taxon>
        <taxon>Mucorineae</taxon>
        <taxon>Mucoraceae</taxon>
        <taxon>Apophysomyces</taxon>
    </lineage>
</organism>
<dbReference type="GO" id="GO:0033290">
    <property type="term" value="C:eukaryotic 48S preinitiation complex"/>
    <property type="evidence" value="ECO:0007669"/>
    <property type="project" value="UniProtKB-UniRule"/>
</dbReference>
<keyword evidence="7" id="KW-1185">Reference proteome</keyword>
<keyword evidence="1 4" id="KW-0963">Cytoplasm</keyword>
<dbReference type="Pfam" id="PF10075">
    <property type="entry name" value="CSN8_PSD8_EIF3K"/>
    <property type="match status" value="1"/>
</dbReference>
<dbReference type="PANTHER" id="PTHR13022:SF0">
    <property type="entry name" value="EUKARYOTIC TRANSLATION INITIATION FACTOR 3 SUBUNIT K"/>
    <property type="match status" value="1"/>
</dbReference>
<keyword evidence="2 4" id="KW-0396">Initiation factor</keyword>
<dbReference type="PROSITE" id="PS50250">
    <property type="entry name" value="PCI"/>
    <property type="match status" value="1"/>
</dbReference>
<evidence type="ECO:0000256" key="1">
    <source>
        <dbReference type="ARBA" id="ARBA00022490"/>
    </source>
</evidence>
<comment type="function">
    <text evidence="4">Component of the eukaryotic translation initiation factor 3 (eIF-3) complex, which is involved in protein synthesis of a specialized repertoire of mRNAs and, together with other initiation factors, stimulates binding of mRNA and methionyl-tRNAi to the 40S ribosome. The eIF-3 complex specifically targets and initiates translation of a subset of mRNAs involved in cell proliferation.</text>
</comment>
<keyword evidence="3 4" id="KW-0648">Protein biosynthesis</keyword>
<dbReference type="GO" id="GO:0003743">
    <property type="term" value="F:translation initiation factor activity"/>
    <property type="evidence" value="ECO:0007669"/>
    <property type="project" value="UniProtKB-UniRule"/>
</dbReference>
<evidence type="ECO:0000256" key="4">
    <source>
        <dbReference type="HAMAP-Rule" id="MF_03010"/>
    </source>
</evidence>
<dbReference type="InterPro" id="IPR033464">
    <property type="entry name" value="CSN8_PSD8_EIF3K"/>
</dbReference>
<protein>
    <recommendedName>
        <fullName evidence="4">Eukaryotic translation initiation factor 3 subunit K</fullName>
        <shortName evidence="4">eIF3k</shortName>
    </recommendedName>
    <alternativeName>
        <fullName evidence="4">eIF-3 p25</fullName>
    </alternativeName>
</protein>
<feature type="domain" description="PCI" evidence="5">
    <location>
        <begin position="44"/>
        <end position="207"/>
    </location>
</feature>
<comment type="subcellular location">
    <subcellularLocation>
        <location evidence="4">Cytoplasm</location>
    </subcellularLocation>
</comment>
<comment type="subunit">
    <text evidence="4">Component of the eukaryotic translation initiation factor 3 (eIF-3) complex.</text>
</comment>
<dbReference type="SUPFAM" id="SSF48371">
    <property type="entry name" value="ARM repeat"/>
    <property type="match status" value="1"/>
</dbReference>
<evidence type="ECO:0000313" key="7">
    <source>
        <dbReference type="Proteomes" id="UP000605846"/>
    </source>
</evidence>
<dbReference type="HAMAP" id="MF_03010">
    <property type="entry name" value="eIF3k"/>
    <property type="match status" value="1"/>
</dbReference>
<dbReference type="GO" id="GO:0005852">
    <property type="term" value="C:eukaryotic translation initiation factor 3 complex"/>
    <property type="evidence" value="ECO:0007669"/>
    <property type="project" value="UniProtKB-UniRule"/>
</dbReference>
<evidence type="ECO:0000313" key="6">
    <source>
        <dbReference type="EMBL" id="KAF7728430.1"/>
    </source>
</evidence>
<reference evidence="6" key="1">
    <citation type="submission" date="2020-01" db="EMBL/GenBank/DDBJ databases">
        <title>Genome Sequencing of Three Apophysomyces-Like Fungal Strains Confirms a Novel Fungal Genus in the Mucoromycota with divergent Burkholderia-like Endosymbiotic Bacteria.</title>
        <authorList>
            <person name="Stajich J.E."/>
            <person name="Macias A.M."/>
            <person name="Carter-House D."/>
            <person name="Lovett B."/>
            <person name="Kasson L.R."/>
            <person name="Berry K."/>
            <person name="Grigoriev I."/>
            <person name="Chang Y."/>
            <person name="Spatafora J."/>
            <person name="Kasson M.T."/>
        </authorList>
    </citation>
    <scope>NUCLEOTIDE SEQUENCE</scope>
    <source>
        <strain evidence="6">NRRL A-21654</strain>
    </source>
</reference>
<dbReference type="AlphaFoldDB" id="A0A8H7BRH7"/>
<dbReference type="InterPro" id="IPR016024">
    <property type="entry name" value="ARM-type_fold"/>
</dbReference>
<evidence type="ECO:0000256" key="2">
    <source>
        <dbReference type="ARBA" id="ARBA00022540"/>
    </source>
</evidence>
<comment type="caution">
    <text evidence="6">The sequence shown here is derived from an EMBL/GenBank/DDBJ whole genome shotgun (WGS) entry which is preliminary data.</text>
</comment>
<dbReference type="InterPro" id="IPR036388">
    <property type="entry name" value="WH-like_DNA-bd_sf"/>
</dbReference>
<comment type="similarity">
    <text evidence="4">Belongs to the eIF-3 subunit K family.</text>
</comment>
<dbReference type="FunFam" id="1.25.40.250:FF:000001">
    <property type="entry name" value="Eukaryotic translation initiation factor 3 subunit K"/>
    <property type="match status" value="1"/>
</dbReference>
<evidence type="ECO:0000259" key="5">
    <source>
        <dbReference type="PROSITE" id="PS50250"/>
    </source>
</evidence>
<sequence length="223" mass="25136">MATATTTNRPQTIQSLIDGVERYNPENVDILEEYLAQQCKSGEYDLMANLAVLKLYQFNPSLAKEPVIINILVKALTVVPAPDFNLCLYLLTEQSSLESVQQLTVLQQLLEQSRYAKFWETYQSNEAYKKLVASVVGFEDAIRKLIARVVAMSHQSISSSVLASYLALSGAAFQKFCEEQQWQEKDGVVNIPLNKDNEVKAVVVRETIKFEQLTKVIGYSNEM</sequence>
<dbReference type="InterPro" id="IPR009374">
    <property type="entry name" value="eIF3k"/>
</dbReference>
<dbReference type="Proteomes" id="UP000605846">
    <property type="component" value="Unassembled WGS sequence"/>
</dbReference>
<accession>A0A8H7BRH7</accession>
<dbReference type="EMBL" id="JABAYA010000037">
    <property type="protein sequence ID" value="KAF7728430.1"/>
    <property type="molecule type" value="Genomic_DNA"/>
</dbReference>
<dbReference type="InterPro" id="IPR016020">
    <property type="entry name" value="Transl_init_fac_sub12_N_euk"/>
</dbReference>
<dbReference type="OrthoDB" id="337745at2759"/>
<proteinExistence type="inferred from homology"/>
<dbReference type="PANTHER" id="PTHR13022">
    <property type="entry name" value="EUKARYOTIC TRANSLATION INITIATION FACTOR 3 SUBUNIT 11"/>
    <property type="match status" value="1"/>
</dbReference>
<name>A0A8H7BRH7_9FUNG</name>